<evidence type="ECO:0000256" key="5">
    <source>
        <dbReference type="ARBA" id="ARBA00023125"/>
    </source>
</evidence>
<dbReference type="InterPro" id="IPR001356">
    <property type="entry name" value="HD"/>
</dbReference>
<sequence>MKIKKSKMEGHVEMGERRASLDETDSRSVGDNIGGGGASGEEPDSPRDEISNRRKYSRHNANQIQELEVFFKENPHPDEKARLELGTKLSMDSKKVKFWFQNKRTQMKSQLKRHEIGKLKEENDKLRIEHIALKEAMKNPICDGCNSQAIIRDINIDEYQTKIEHDRLKNEVKRIHVLAKKILGPSVSLEGSMASLMENSDLGFASKKNDFGGINIVDTASPLELDFENNLSNSVSVIAPRATVSLANEDVTYDKSKLMNLALAAMNELLRLAEIGEPLWVRSMDGGGETLNLDEYARSFTQFIGKKPVHFTTEATRAFGTVITNSVTLAETLMDKSRWMEMFPGIVGKTSTTDVISNEIGGSRSGTLLLIQTELQIICDLIPVREVKFLRFCQQYVENIWAIVDVSIDTIQEGSLQCDIGNCRRLPSGCIVKDMPNGYSKVTWIEHMEYNETFVHQLCRPLVRTGLGFGAQRWINTLQRQSEFLTVMMSSLDPTGDHAVYSSGQRNIAMLAQRMTHNFCAMVCATIYNWEKIQSANGEYARLMMRKNIADPGEPIGVVLSATKTIWLPVKQQPLFEFFMNEQMRSHWDVLSNNGVMQPTVHISKGQNFGNIISLFSANGDDSNANQNNQLILKDTFTDATGSLLVYALVDSLAMNVMMNGGNSSSVSVLPYGIAIVPDCYQDYSGKDFCSGSLQYVEDIWAIVDVSIDTIQEGSLQCDIGNYRRLPSGCIVKDMPNGYSKVTWIEHMEYNETFVHQLCRPLVRTGLGFGAQRWINTLQRQSEFLTVMMSSLDPTVYSSGQRNIAMLAQRMTHNFCAMVCATIYNWEKIQSANGEYARLMMRKNIADPGEPIGVVLSATKTIWLPVKQQPLFEFFMNEQMRSHWDVLSNNGVMQPTVHISKGQNFGNIISLFSANGDDSNANQNNQLILKDTFTDATGSLLVYALVDSLAMNVMMNGGNSSSVSVLPYGIAIVPDCYQDYSGKDFCSGSLVTIGIQKIVNNSPVAKFSAKSEKLLNDLISRTINGIKTAFKCK</sequence>
<dbReference type="PROSITE" id="PS50071">
    <property type="entry name" value="HOMEOBOX_2"/>
    <property type="match status" value="1"/>
</dbReference>
<dbReference type="SMART" id="SM00389">
    <property type="entry name" value="HOX"/>
    <property type="match status" value="1"/>
</dbReference>
<dbReference type="InterPro" id="IPR042160">
    <property type="entry name" value="HD-Zip_IV"/>
</dbReference>
<evidence type="ECO:0000256" key="1">
    <source>
        <dbReference type="ARBA" id="ARBA00004123"/>
    </source>
</evidence>
<dbReference type="PROSITE" id="PS50848">
    <property type="entry name" value="START"/>
    <property type="match status" value="2"/>
</dbReference>
<gene>
    <name evidence="14" type="ORF">K7X08_004437</name>
</gene>
<dbReference type="InterPro" id="IPR002913">
    <property type="entry name" value="START_lipid-bd_dom"/>
</dbReference>
<dbReference type="GO" id="GO:0003677">
    <property type="term" value="F:DNA binding"/>
    <property type="evidence" value="ECO:0007669"/>
    <property type="project" value="UniProtKB-UniRule"/>
</dbReference>
<comment type="caution">
    <text evidence="14">The sequence shown here is derived from an EMBL/GenBank/DDBJ whole genome shotgun (WGS) entry which is preliminary data.</text>
</comment>
<dbReference type="CDD" id="cd00086">
    <property type="entry name" value="homeodomain"/>
    <property type="match status" value="1"/>
</dbReference>
<keyword evidence="15" id="KW-1185">Reference proteome</keyword>
<reference evidence="15" key="1">
    <citation type="journal article" date="2023" name="Proc. Natl. Acad. Sci. U.S.A.">
        <title>Genomic and structural basis for evolution of tropane alkaloid biosynthesis.</title>
        <authorList>
            <person name="Wanga Y.-J."/>
            <person name="Taina T."/>
            <person name="Yua J.-Y."/>
            <person name="Lia J."/>
            <person name="Xua B."/>
            <person name="Chenc J."/>
            <person name="D'Auriad J.C."/>
            <person name="Huanga J.-P."/>
            <person name="Huanga S.-X."/>
        </authorList>
    </citation>
    <scope>NUCLEOTIDE SEQUENCE [LARGE SCALE GENOMIC DNA]</scope>
    <source>
        <strain evidence="15">cv. KIB-2019</strain>
    </source>
</reference>
<dbReference type="InterPro" id="IPR009057">
    <property type="entry name" value="Homeodomain-like_sf"/>
</dbReference>
<evidence type="ECO:0000256" key="3">
    <source>
        <dbReference type="ARBA" id="ARBA00023015"/>
    </source>
</evidence>
<dbReference type="SMART" id="SM00234">
    <property type="entry name" value="START"/>
    <property type="match status" value="1"/>
</dbReference>
<comment type="subcellular location">
    <subcellularLocation>
        <location evidence="1 9 10">Nucleus</location>
    </subcellularLocation>
</comment>
<feature type="DNA-binding region" description="Homeobox" evidence="9">
    <location>
        <begin position="52"/>
        <end position="111"/>
    </location>
</feature>
<evidence type="ECO:0000256" key="11">
    <source>
        <dbReference type="SAM" id="MobiDB-lite"/>
    </source>
</evidence>
<feature type="region of interest" description="Disordered" evidence="11">
    <location>
        <begin position="1"/>
        <end position="59"/>
    </location>
</feature>
<dbReference type="FunFam" id="1.10.10.60:FF:000229">
    <property type="entry name" value="Homeobox-leucine zipper protein HDG1"/>
    <property type="match status" value="1"/>
</dbReference>
<keyword evidence="4" id="KW-0175">Coiled coil</keyword>
<feature type="domain" description="Homeobox" evidence="12">
    <location>
        <begin position="50"/>
        <end position="110"/>
    </location>
</feature>
<feature type="compositionally biased region" description="Basic and acidic residues" evidence="11">
    <location>
        <begin position="1"/>
        <end position="28"/>
    </location>
</feature>
<dbReference type="Proteomes" id="UP001152561">
    <property type="component" value="Unassembled WGS sequence"/>
</dbReference>
<dbReference type="GO" id="GO:0005634">
    <property type="term" value="C:nucleus"/>
    <property type="evidence" value="ECO:0007669"/>
    <property type="project" value="UniProtKB-SubCell"/>
</dbReference>
<dbReference type="Pfam" id="PF00046">
    <property type="entry name" value="Homeodomain"/>
    <property type="match status" value="1"/>
</dbReference>
<feature type="domain" description="START" evidence="13">
    <location>
        <begin position="251"/>
        <end position="487"/>
    </location>
</feature>
<dbReference type="OrthoDB" id="1304338at2759"/>
<evidence type="ECO:0000256" key="10">
    <source>
        <dbReference type="RuleBase" id="RU000682"/>
    </source>
</evidence>
<evidence type="ECO:0000313" key="15">
    <source>
        <dbReference type="Proteomes" id="UP001152561"/>
    </source>
</evidence>
<dbReference type="InterPro" id="IPR057993">
    <property type="entry name" value="HD-Zip_IV_C"/>
</dbReference>
<dbReference type="AlphaFoldDB" id="A0A9Q1ML60"/>
<evidence type="ECO:0000256" key="8">
    <source>
        <dbReference type="ARBA" id="ARBA00023242"/>
    </source>
</evidence>
<dbReference type="Gene3D" id="1.10.10.60">
    <property type="entry name" value="Homeodomain-like"/>
    <property type="match status" value="1"/>
</dbReference>
<evidence type="ECO:0000259" key="13">
    <source>
        <dbReference type="PROSITE" id="PS50848"/>
    </source>
</evidence>
<keyword evidence="3" id="KW-0805">Transcription regulation</keyword>
<evidence type="ECO:0000256" key="4">
    <source>
        <dbReference type="ARBA" id="ARBA00023054"/>
    </source>
</evidence>
<protein>
    <submittedName>
        <fullName evidence="14">Uncharacterized protein</fullName>
    </submittedName>
</protein>
<name>A0A9Q1ML60_9SOLA</name>
<evidence type="ECO:0000256" key="7">
    <source>
        <dbReference type="ARBA" id="ARBA00023163"/>
    </source>
</evidence>
<dbReference type="PANTHER" id="PTHR45654:SF69">
    <property type="entry name" value="HOMEOBOX-LEUCINE ZIPPER PROTEIN ANTHOCYANINLESS 2-LIKE"/>
    <property type="match status" value="1"/>
</dbReference>
<dbReference type="EMBL" id="JAJAGQ010000006">
    <property type="protein sequence ID" value="KAJ8560379.1"/>
    <property type="molecule type" value="Genomic_DNA"/>
</dbReference>
<dbReference type="SUPFAM" id="SSF46689">
    <property type="entry name" value="Homeodomain-like"/>
    <property type="match status" value="1"/>
</dbReference>
<keyword evidence="5 9" id="KW-0238">DNA-binding</keyword>
<keyword evidence="6 9" id="KW-0371">Homeobox</keyword>
<dbReference type="Pfam" id="PF01852">
    <property type="entry name" value="START"/>
    <property type="match status" value="2"/>
</dbReference>
<feature type="domain" description="START" evidence="13">
    <location>
        <begin position="530"/>
        <end position="787"/>
    </location>
</feature>
<evidence type="ECO:0000256" key="9">
    <source>
        <dbReference type="PROSITE-ProRule" id="PRU00108"/>
    </source>
</evidence>
<dbReference type="PANTHER" id="PTHR45654">
    <property type="entry name" value="HOMEOBOX-LEUCINE ZIPPER PROTEIN MERISTEM L1"/>
    <property type="match status" value="1"/>
</dbReference>
<dbReference type="CDD" id="cd08875">
    <property type="entry name" value="START_ArGLABRA2_like"/>
    <property type="match status" value="1"/>
</dbReference>
<organism evidence="14 15">
    <name type="scientific">Anisodus acutangulus</name>
    <dbReference type="NCBI Taxonomy" id="402998"/>
    <lineage>
        <taxon>Eukaryota</taxon>
        <taxon>Viridiplantae</taxon>
        <taxon>Streptophyta</taxon>
        <taxon>Embryophyta</taxon>
        <taxon>Tracheophyta</taxon>
        <taxon>Spermatophyta</taxon>
        <taxon>Magnoliopsida</taxon>
        <taxon>eudicotyledons</taxon>
        <taxon>Gunneridae</taxon>
        <taxon>Pentapetalae</taxon>
        <taxon>asterids</taxon>
        <taxon>lamiids</taxon>
        <taxon>Solanales</taxon>
        <taxon>Solanaceae</taxon>
        <taxon>Solanoideae</taxon>
        <taxon>Hyoscyameae</taxon>
        <taxon>Anisodus</taxon>
    </lineage>
</organism>
<keyword evidence="7" id="KW-0804">Transcription</keyword>
<evidence type="ECO:0000313" key="14">
    <source>
        <dbReference type="EMBL" id="KAJ8560379.1"/>
    </source>
</evidence>
<evidence type="ECO:0000259" key="12">
    <source>
        <dbReference type="PROSITE" id="PS50071"/>
    </source>
</evidence>
<dbReference type="SUPFAM" id="SSF55961">
    <property type="entry name" value="Bet v1-like"/>
    <property type="match status" value="2"/>
</dbReference>
<proteinExistence type="inferred from homology"/>
<accession>A0A9Q1ML60</accession>
<dbReference type="Pfam" id="PF25797">
    <property type="entry name" value="PDF2_C"/>
    <property type="match status" value="2"/>
</dbReference>
<evidence type="ECO:0000256" key="2">
    <source>
        <dbReference type="ARBA" id="ARBA00006789"/>
    </source>
</evidence>
<comment type="similarity">
    <text evidence="2">Belongs to the HD-ZIP homeobox family. Class IV subfamily.</text>
</comment>
<evidence type="ECO:0000256" key="6">
    <source>
        <dbReference type="ARBA" id="ARBA00023155"/>
    </source>
</evidence>
<keyword evidence="8 9" id="KW-0539">Nucleus</keyword>
<dbReference type="GO" id="GO:0008289">
    <property type="term" value="F:lipid binding"/>
    <property type="evidence" value="ECO:0007669"/>
    <property type="project" value="InterPro"/>
</dbReference>